<evidence type="ECO:0000259" key="1">
    <source>
        <dbReference type="PROSITE" id="PS00125"/>
    </source>
</evidence>
<dbReference type="InterPro" id="IPR029052">
    <property type="entry name" value="Metallo-depent_PP-like"/>
</dbReference>
<accession>A0ABY7LW41</accession>
<dbReference type="SUPFAM" id="SSF56300">
    <property type="entry name" value="Metallo-dependent phosphatases"/>
    <property type="match status" value="1"/>
</dbReference>
<evidence type="ECO:0000313" key="3">
    <source>
        <dbReference type="Proteomes" id="UP001211005"/>
    </source>
</evidence>
<proteinExistence type="predicted"/>
<evidence type="ECO:0000313" key="2">
    <source>
        <dbReference type="EMBL" id="WBA43642.1"/>
    </source>
</evidence>
<feature type="domain" description="Serine/threonine specific protein phosphatases" evidence="1">
    <location>
        <begin position="67"/>
        <end position="72"/>
    </location>
</feature>
<dbReference type="InterPro" id="IPR004843">
    <property type="entry name" value="Calcineurin-like_PHP"/>
</dbReference>
<dbReference type="PANTHER" id="PTHR42850">
    <property type="entry name" value="METALLOPHOSPHOESTERASE"/>
    <property type="match status" value="1"/>
</dbReference>
<dbReference type="PROSITE" id="PS00125">
    <property type="entry name" value="SER_THR_PHOSPHATASE"/>
    <property type="match status" value="1"/>
</dbReference>
<dbReference type="PANTHER" id="PTHR42850:SF4">
    <property type="entry name" value="ZINC-DEPENDENT ENDOPOLYPHOSPHATASE"/>
    <property type="match status" value="1"/>
</dbReference>
<gene>
    <name evidence="2" type="ORF">O3303_08745</name>
</gene>
<organism evidence="2 3">
    <name type="scientific">Hymenobacter canadensis</name>
    <dbReference type="NCBI Taxonomy" id="2999067"/>
    <lineage>
        <taxon>Bacteria</taxon>
        <taxon>Pseudomonadati</taxon>
        <taxon>Bacteroidota</taxon>
        <taxon>Cytophagia</taxon>
        <taxon>Cytophagales</taxon>
        <taxon>Hymenobacteraceae</taxon>
        <taxon>Hymenobacter</taxon>
    </lineage>
</organism>
<reference evidence="2 3" key="1">
    <citation type="submission" date="2022-12" db="EMBL/GenBank/DDBJ databases">
        <title>Hymenobacter canadensis sp. nov. isolated from lake water of the Cambridge Bay, Canada.</title>
        <authorList>
            <person name="Kim W.H."/>
            <person name="Lee Y.M."/>
        </authorList>
    </citation>
    <scope>NUCLEOTIDE SEQUENCE [LARGE SCALE GENOMIC DNA]</scope>
    <source>
        <strain evidence="2 3">PAMC 29467</strain>
    </source>
</reference>
<dbReference type="Pfam" id="PF00149">
    <property type="entry name" value="Metallophos"/>
    <property type="match status" value="1"/>
</dbReference>
<dbReference type="Proteomes" id="UP001211005">
    <property type="component" value="Chromosome"/>
</dbReference>
<dbReference type="InterPro" id="IPR006186">
    <property type="entry name" value="Ser/Thr-sp_prot-phosphatase"/>
</dbReference>
<dbReference type="RefSeq" id="WP_269561678.1">
    <property type="nucleotide sequence ID" value="NZ_CP114767.1"/>
</dbReference>
<dbReference type="Gene3D" id="3.60.21.10">
    <property type="match status" value="1"/>
</dbReference>
<name>A0ABY7LW41_9BACT</name>
<protein>
    <submittedName>
        <fullName evidence="2">Metallophosphoesterase</fullName>
    </submittedName>
</protein>
<sequence length="221" mass="24252">MTESNVFVIGDVHGCRATFEELLGHWQPATERLVQVGDLVDRGRFSPECVALAISLEVRHPGQTVFLKGNHEAGMLQHFGPHGPHAPWLEWGGRSTVAQYRARPALLAPHLAWLSQRPLYWQNDHLLISHAGFADTPDPLDEANFDGVLWRRGPLRPVGRRQVIGHTPTTGQPTFDPITNVLNVDTGAVFGQCLTGVRLTAKGELLAEIAVPTHPSDLPTP</sequence>
<keyword evidence="3" id="KW-1185">Reference proteome</keyword>
<dbReference type="EMBL" id="CP114767">
    <property type="protein sequence ID" value="WBA43642.1"/>
    <property type="molecule type" value="Genomic_DNA"/>
</dbReference>
<dbReference type="InterPro" id="IPR050126">
    <property type="entry name" value="Ap4A_hydrolase"/>
</dbReference>